<dbReference type="PROSITE" id="PS51257">
    <property type="entry name" value="PROKAR_LIPOPROTEIN"/>
    <property type="match status" value="1"/>
</dbReference>
<evidence type="ECO:0000313" key="6">
    <source>
        <dbReference type="EMBL" id="MBB6693688.1"/>
    </source>
</evidence>
<dbReference type="SUPFAM" id="SSF53850">
    <property type="entry name" value="Periplasmic binding protein-like II"/>
    <property type="match status" value="1"/>
</dbReference>
<dbReference type="Pfam" id="PF00496">
    <property type="entry name" value="SBP_bac_5"/>
    <property type="match status" value="1"/>
</dbReference>
<accession>A0A841U3H1</accession>
<feature type="chain" id="PRO_5038885782" evidence="4">
    <location>
        <begin position="22"/>
        <end position="539"/>
    </location>
</feature>
<dbReference type="GO" id="GO:1904680">
    <property type="term" value="F:peptide transmembrane transporter activity"/>
    <property type="evidence" value="ECO:0007669"/>
    <property type="project" value="TreeGrafter"/>
</dbReference>
<evidence type="ECO:0000256" key="1">
    <source>
        <dbReference type="ARBA" id="ARBA00004193"/>
    </source>
</evidence>
<dbReference type="InterPro" id="IPR000914">
    <property type="entry name" value="SBP_5_dom"/>
</dbReference>
<dbReference type="PROSITE" id="PS01040">
    <property type="entry name" value="SBP_BACTERIAL_5"/>
    <property type="match status" value="1"/>
</dbReference>
<proteinExistence type="inferred from homology"/>
<dbReference type="Proteomes" id="UP000553776">
    <property type="component" value="Unassembled WGS sequence"/>
</dbReference>
<feature type="signal peptide" evidence="4">
    <location>
        <begin position="1"/>
        <end position="21"/>
    </location>
</feature>
<keyword evidence="7" id="KW-1185">Reference proteome</keyword>
<dbReference type="AlphaFoldDB" id="A0A841U3H1"/>
<dbReference type="Gene3D" id="3.90.76.10">
    <property type="entry name" value="Dipeptide-binding Protein, Domain 1"/>
    <property type="match status" value="1"/>
</dbReference>
<dbReference type="GO" id="GO:0043190">
    <property type="term" value="C:ATP-binding cassette (ABC) transporter complex"/>
    <property type="evidence" value="ECO:0007669"/>
    <property type="project" value="InterPro"/>
</dbReference>
<dbReference type="GO" id="GO:0015833">
    <property type="term" value="P:peptide transport"/>
    <property type="evidence" value="ECO:0007669"/>
    <property type="project" value="TreeGrafter"/>
</dbReference>
<evidence type="ECO:0000256" key="4">
    <source>
        <dbReference type="SAM" id="SignalP"/>
    </source>
</evidence>
<comment type="subcellular location">
    <subcellularLocation>
        <location evidence="1">Cell membrane</location>
        <topology evidence="1">Lipid-anchor</topology>
    </subcellularLocation>
</comment>
<keyword evidence="3 4" id="KW-0732">Signal</keyword>
<organism evidence="6 7">
    <name type="scientific">Cohnella xylanilytica</name>
    <dbReference type="NCBI Taxonomy" id="557555"/>
    <lineage>
        <taxon>Bacteria</taxon>
        <taxon>Bacillati</taxon>
        <taxon>Bacillota</taxon>
        <taxon>Bacilli</taxon>
        <taxon>Bacillales</taxon>
        <taxon>Paenibacillaceae</taxon>
        <taxon>Cohnella</taxon>
    </lineage>
</organism>
<dbReference type="EMBL" id="JACJVR010000077">
    <property type="protein sequence ID" value="MBB6693688.1"/>
    <property type="molecule type" value="Genomic_DNA"/>
</dbReference>
<comment type="similarity">
    <text evidence="2">Belongs to the bacterial solute-binding protein 5 family.</text>
</comment>
<dbReference type="Gene3D" id="3.40.190.10">
    <property type="entry name" value="Periplasmic binding protein-like II"/>
    <property type="match status" value="1"/>
</dbReference>
<dbReference type="InterPro" id="IPR039424">
    <property type="entry name" value="SBP_5"/>
</dbReference>
<name>A0A841U3H1_9BACL</name>
<dbReference type="Gene3D" id="3.10.105.10">
    <property type="entry name" value="Dipeptide-binding Protein, Domain 3"/>
    <property type="match status" value="1"/>
</dbReference>
<reference evidence="6 7" key="1">
    <citation type="submission" date="2020-08" db="EMBL/GenBank/DDBJ databases">
        <title>Cohnella phylogeny.</title>
        <authorList>
            <person name="Dunlap C."/>
        </authorList>
    </citation>
    <scope>NUCLEOTIDE SEQUENCE [LARGE SCALE GENOMIC DNA]</scope>
    <source>
        <strain evidence="6 7">DSM 25239</strain>
    </source>
</reference>
<evidence type="ECO:0000313" key="7">
    <source>
        <dbReference type="Proteomes" id="UP000553776"/>
    </source>
</evidence>
<dbReference type="PANTHER" id="PTHR30290:SF38">
    <property type="entry name" value="D,D-DIPEPTIDE-BINDING PERIPLASMIC PROTEIN DDPA-RELATED"/>
    <property type="match status" value="1"/>
</dbReference>
<dbReference type="InterPro" id="IPR023765">
    <property type="entry name" value="SBP_5_CS"/>
</dbReference>
<comment type="caution">
    <text evidence="6">The sequence shown here is derived from an EMBL/GenBank/DDBJ whole genome shotgun (WGS) entry which is preliminary data.</text>
</comment>
<dbReference type="RefSeq" id="WP_185137671.1">
    <property type="nucleotide sequence ID" value="NZ_BORM01000036.1"/>
</dbReference>
<evidence type="ECO:0000256" key="2">
    <source>
        <dbReference type="ARBA" id="ARBA00005695"/>
    </source>
</evidence>
<dbReference type="CDD" id="cd08502">
    <property type="entry name" value="PBP2_NikA_DppA_OppA_like_16"/>
    <property type="match status" value="1"/>
</dbReference>
<protein>
    <submittedName>
        <fullName evidence="6">ABC transporter substrate-binding protein</fullName>
    </submittedName>
</protein>
<gene>
    <name evidence="6" type="ORF">H7B90_20030</name>
</gene>
<dbReference type="PANTHER" id="PTHR30290">
    <property type="entry name" value="PERIPLASMIC BINDING COMPONENT OF ABC TRANSPORTER"/>
    <property type="match status" value="1"/>
</dbReference>
<evidence type="ECO:0000256" key="3">
    <source>
        <dbReference type="ARBA" id="ARBA00022729"/>
    </source>
</evidence>
<dbReference type="GO" id="GO:0042597">
    <property type="term" value="C:periplasmic space"/>
    <property type="evidence" value="ECO:0007669"/>
    <property type="project" value="UniProtKB-ARBA"/>
</dbReference>
<dbReference type="PIRSF" id="PIRSF002741">
    <property type="entry name" value="MppA"/>
    <property type="match status" value="1"/>
</dbReference>
<sequence length="539" mass="59574">MKRSKLTVLLIGLLSSALALAGCSSGNDSAGTTSGGTADAAGSSTASPVAATATKELKIALNSTPTTLDTQMTTDWATTHVARNIFETLITVDANYQIQPMLAESYQISPDGLTYTFKLRHGVKFHNGKEMKAEDVVASMNRWFGKSTIAKSTFAGSTFSQVDDYTVKLQLSKLSGVALQVMTNPNQFAAIMPKEAIEAADDTGVKEYIGTGPFKFVEWKQDQYIRLSKFDEYQPVDSQASGLAGKKEALAQDLYFYFASDSQTRVAGLQSGQYDIALEIPRDAYLALKNNSEVKTVVSLTGYNPLIMNKKKGVFTNEKIRQAVAAALDMKEIMMAAYGDPQFFRLDHGLMQKEQTAWYSDAGKENYNQNNPEKAKQLLQEGGYKGETIRIMSSRDYDDLYNSSVVIKSELENIGMKVQLDTYDWGTVVTNQSDENAWDLFVTTFLPKTDPTQILYLDSRNQWAGWTNDSKIDAALDGIRASTSQEESKKLFEDLQREFWTSVPVIKIGDVYALTATASDVEGFQYFNGPVFWNVSKSD</sequence>
<dbReference type="InterPro" id="IPR030678">
    <property type="entry name" value="Peptide/Ni-bd"/>
</dbReference>
<evidence type="ECO:0000259" key="5">
    <source>
        <dbReference type="Pfam" id="PF00496"/>
    </source>
</evidence>
<feature type="domain" description="Solute-binding protein family 5" evidence="5">
    <location>
        <begin position="97"/>
        <end position="456"/>
    </location>
</feature>